<sequence length="437" mass="49886">MMAMKILLAVALLCFTHIIAGFTTTKIGPRPLWRATFTDELRQNLLLNYDKFARPAQHFNVTTVQFGVAIRHIDFNELKSTLTVHAWMKLSWNDDKLKWNASDYGNLEVLHLADHEIWQPDLFVYNGAPSTAINHYGNAHALVYSNGHILLVPPVQIVVLCEMNLRYWPFDTQTCNLIFGSWTYNGLQVDLELYENKTVLDNEMLINNSEWKLLRSELQRNVKKYECCTELYPDVTVTLELARISPSYQAIIITPAFAIIFLILMSFWLPPNAGEKIILQSCTAIIITMFLLYFTQKLPAMGTHTPLVVLFFSTSLYVVCFSLMGSIAVIWISRTRHSYGLPWALKQPLIGCLGKWLFLGNYISQSKLNHRVTSEEMRDNQAADAEENNTNDDHQMIGSGSQAPMQQDWVMFAAAIDRLSFIGYSFLFAILAITYSL</sequence>
<dbReference type="Pfam" id="PF02932">
    <property type="entry name" value="Neur_chan_memb"/>
    <property type="match status" value="1"/>
</dbReference>
<evidence type="ECO:0000259" key="8">
    <source>
        <dbReference type="Pfam" id="PF02931"/>
    </source>
</evidence>
<proteinExistence type="predicted"/>
<dbReference type="SUPFAM" id="SSF90112">
    <property type="entry name" value="Neurotransmitter-gated ion-channel transmembrane pore"/>
    <property type="match status" value="1"/>
</dbReference>
<dbReference type="InterPro" id="IPR006029">
    <property type="entry name" value="Neurotrans-gated_channel_TM"/>
</dbReference>
<dbReference type="InterPro" id="IPR006201">
    <property type="entry name" value="Neur_channel"/>
</dbReference>
<comment type="subcellular location">
    <subcellularLocation>
        <location evidence="1">Membrane</location>
        <topology evidence="1">Multi-pass membrane protein</topology>
    </subcellularLocation>
</comment>
<evidence type="ECO:0000256" key="7">
    <source>
        <dbReference type="SAM" id="SignalP"/>
    </source>
</evidence>
<dbReference type="InterPro" id="IPR038050">
    <property type="entry name" value="Neuro_actylchol_rec"/>
</dbReference>
<dbReference type="InterPro" id="IPR006202">
    <property type="entry name" value="Neur_chan_lig-bd"/>
</dbReference>
<keyword evidence="10" id="KW-1185">Reference proteome</keyword>
<protein>
    <submittedName>
        <fullName evidence="11">Neuronal acetylcholine receptor subunit alpha-2-like</fullName>
    </submittedName>
</protein>
<evidence type="ECO:0000256" key="4">
    <source>
        <dbReference type="ARBA" id="ARBA00023136"/>
    </source>
</evidence>
<keyword evidence="2 6" id="KW-0812">Transmembrane</keyword>
<dbReference type="Gene3D" id="1.20.58.390">
    <property type="entry name" value="Neurotransmitter-gated ion-channel transmembrane domain"/>
    <property type="match status" value="1"/>
</dbReference>
<evidence type="ECO:0000259" key="9">
    <source>
        <dbReference type="Pfam" id="PF02932"/>
    </source>
</evidence>
<dbReference type="CDD" id="cd19051">
    <property type="entry name" value="LGIC_TM_cation"/>
    <property type="match status" value="1"/>
</dbReference>
<keyword evidence="7" id="KW-0732">Signal</keyword>
<gene>
    <name evidence="11" type="primary">LOC108559403</name>
</gene>
<dbReference type="GeneID" id="108559403"/>
<dbReference type="InterPro" id="IPR036719">
    <property type="entry name" value="Neuro-gated_channel_TM_sf"/>
</dbReference>
<feature type="chain" id="PRO_5045632681" evidence="7">
    <location>
        <begin position="22"/>
        <end position="437"/>
    </location>
</feature>
<dbReference type="Gene3D" id="2.70.170.10">
    <property type="entry name" value="Neurotransmitter-gated ion-channel ligand-binding domain"/>
    <property type="match status" value="1"/>
</dbReference>
<dbReference type="InterPro" id="IPR036734">
    <property type="entry name" value="Neur_chan_lig-bd_sf"/>
</dbReference>
<feature type="domain" description="Neurotransmitter-gated ion-channel ligand-binding" evidence="8">
    <location>
        <begin position="40"/>
        <end position="243"/>
    </location>
</feature>
<evidence type="ECO:0000313" key="10">
    <source>
        <dbReference type="Proteomes" id="UP000695000"/>
    </source>
</evidence>
<feature type="transmembrane region" description="Helical" evidence="6">
    <location>
        <begin position="409"/>
        <end position="435"/>
    </location>
</feature>
<feature type="region of interest" description="Disordered" evidence="5">
    <location>
        <begin position="376"/>
        <end position="398"/>
    </location>
</feature>
<dbReference type="Pfam" id="PF02931">
    <property type="entry name" value="Neur_chan_LBD"/>
    <property type="match status" value="1"/>
</dbReference>
<accession>A0ABM1MC59</accession>
<dbReference type="PRINTS" id="PR00252">
    <property type="entry name" value="NRIONCHANNEL"/>
</dbReference>
<dbReference type="RefSeq" id="XP_017772159.1">
    <property type="nucleotide sequence ID" value="XM_017916670.1"/>
</dbReference>
<evidence type="ECO:0000256" key="1">
    <source>
        <dbReference type="ARBA" id="ARBA00004141"/>
    </source>
</evidence>
<feature type="transmembrane region" description="Helical" evidence="6">
    <location>
        <begin position="307"/>
        <end position="332"/>
    </location>
</feature>
<evidence type="ECO:0000256" key="3">
    <source>
        <dbReference type="ARBA" id="ARBA00022989"/>
    </source>
</evidence>
<evidence type="ECO:0000256" key="6">
    <source>
        <dbReference type="SAM" id="Phobius"/>
    </source>
</evidence>
<organism evidence="10 11">
    <name type="scientific">Nicrophorus vespilloides</name>
    <name type="common">Boreal carrion beetle</name>
    <dbReference type="NCBI Taxonomy" id="110193"/>
    <lineage>
        <taxon>Eukaryota</taxon>
        <taxon>Metazoa</taxon>
        <taxon>Ecdysozoa</taxon>
        <taxon>Arthropoda</taxon>
        <taxon>Hexapoda</taxon>
        <taxon>Insecta</taxon>
        <taxon>Pterygota</taxon>
        <taxon>Neoptera</taxon>
        <taxon>Endopterygota</taxon>
        <taxon>Coleoptera</taxon>
        <taxon>Polyphaga</taxon>
        <taxon>Staphyliniformia</taxon>
        <taxon>Silphidae</taxon>
        <taxon>Nicrophorinae</taxon>
        <taxon>Nicrophorus</taxon>
    </lineage>
</organism>
<keyword evidence="4 6" id="KW-0472">Membrane</keyword>
<dbReference type="Proteomes" id="UP000695000">
    <property type="component" value="Unplaced"/>
</dbReference>
<evidence type="ECO:0000313" key="11">
    <source>
        <dbReference type="RefSeq" id="XP_017772159.1"/>
    </source>
</evidence>
<evidence type="ECO:0000256" key="5">
    <source>
        <dbReference type="SAM" id="MobiDB-lite"/>
    </source>
</evidence>
<dbReference type="CDD" id="cd18997">
    <property type="entry name" value="LGIC_ECD_nAChR"/>
    <property type="match status" value="1"/>
</dbReference>
<feature type="domain" description="Neurotransmitter-gated ion-channel transmembrane" evidence="9">
    <location>
        <begin position="252"/>
        <end position="390"/>
    </location>
</feature>
<name>A0ABM1MC59_NICVS</name>
<feature type="signal peptide" evidence="7">
    <location>
        <begin position="1"/>
        <end position="21"/>
    </location>
</feature>
<feature type="transmembrane region" description="Helical" evidence="6">
    <location>
        <begin position="277"/>
        <end position="295"/>
    </location>
</feature>
<feature type="transmembrane region" description="Helical" evidence="6">
    <location>
        <begin position="248"/>
        <end position="270"/>
    </location>
</feature>
<evidence type="ECO:0000256" key="2">
    <source>
        <dbReference type="ARBA" id="ARBA00022692"/>
    </source>
</evidence>
<reference evidence="11" key="1">
    <citation type="submission" date="2025-08" db="UniProtKB">
        <authorList>
            <consortium name="RefSeq"/>
        </authorList>
    </citation>
    <scope>IDENTIFICATION</scope>
    <source>
        <tissue evidence="11">Whole Larva</tissue>
    </source>
</reference>
<dbReference type="PANTHER" id="PTHR18945">
    <property type="entry name" value="NEUROTRANSMITTER GATED ION CHANNEL"/>
    <property type="match status" value="1"/>
</dbReference>
<keyword evidence="3 6" id="KW-1133">Transmembrane helix</keyword>
<dbReference type="SUPFAM" id="SSF63712">
    <property type="entry name" value="Nicotinic receptor ligand binding domain-like"/>
    <property type="match status" value="1"/>
</dbReference>